<dbReference type="Proteomes" id="UP000000422">
    <property type="component" value="Chromosome"/>
</dbReference>
<dbReference type="GO" id="GO:0007165">
    <property type="term" value="P:signal transduction"/>
    <property type="evidence" value="ECO:0007669"/>
    <property type="project" value="UniProtKB-KW"/>
</dbReference>
<dbReference type="eggNOG" id="COG0840">
    <property type="taxonomic scope" value="Bacteria"/>
</dbReference>
<dbReference type="EMBL" id="BX571659">
    <property type="protein sequence ID" value="CAE10053.1"/>
    <property type="molecule type" value="Genomic_DNA"/>
</dbReference>
<sequence length="585" mass="65845">MIQIQTLWKIYKRFFKKTTLASKFIGNLSLLFFALLAIFVAFYLYYSHIQKSHTLELKNAIELKESLEHTTKSNEESIALFEKMQKSSKQFLGYYEDLGKLQAIMREILLLGFKESEKRKTERLANELRAWVETPTAKNPYIEETASQFLILSNVLQSNPNSMIVDDIRVVVEDISNKIIQESLKISEEQGKQTLHVATKLKEINAGLDEDLSLLHQGVKEREIGAKKGFQALLFVIGAMGISILLLMTMALIIARFLYDLRKITRYLEGLTAQKGSFDLSKEIDYTQNSKEETDFISRAISHLLQNLKAAIAKAQSLSIHSQESSGSLQENSENLSFGIQGQFDQINELNSNILLMSQETQNAQHLSQKTAQTLQRNEDTLKRFVENLRLVIEMMKQSSLKQAHISENMKVLAAQVSQTKEMLNLISEIASQTNLLSLNAAIEAARAGEHGRGFAVVADEVRKLAERTQESLGNIKVLDEFGESTQEMTELSRNLHRVSEQASELIQEALCAQREILEASQISLSMQAISQEAKERSEACLASIGQTLAYAQSNRQQASSVEEIALSLKSGANALYSDLQAFRF</sequence>
<evidence type="ECO:0000256" key="4">
    <source>
        <dbReference type="SAM" id="Phobius"/>
    </source>
</evidence>
<keyword evidence="4" id="KW-0812">Transmembrane</keyword>
<evidence type="ECO:0000256" key="3">
    <source>
        <dbReference type="SAM" id="Coils"/>
    </source>
</evidence>
<dbReference type="PROSITE" id="PS50111">
    <property type="entry name" value="CHEMOTAXIS_TRANSDUC_2"/>
    <property type="match status" value="1"/>
</dbReference>
<feature type="transmembrane region" description="Helical" evidence="4">
    <location>
        <begin position="232"/>
        <end position="259"/>
    </location>
</feature>
<feature type="transmembrane region" description="Helical" evidence="4">
    <location>
        <begin position="24"/>
        <end position="46"/>
    </location>
</feature>
<dbReference type="SUPFAM" id="SSF58104">
    <property type="entry name" value="Methyl-accepting chemotaxis protein (MCP) signaling domain"/>
    <property type="match status" value="1"/>
</dbReference>
<keyword evidence="7" id="KW-1185">Reference proteome</keyword>
<name>Q7M9F9_WOLSU</name>
<dbReference type="HOGENOM" id="CLU_451931_0_0_7"/>
<protein>
    <submittedName>
        <fullName evidence="6">MCP-DOMAIN SIGNAL TRANSDUCTION PROTEIN</fullName>
    </submittedName>
</protein>
<keyword evidence="3" id="KW-0175">Coiled coil</keyword>
<proteinExistence type="predicted"/>
<dbReference type="PANTHER" id="PTHR32089">
    <property type="entry name" value="METHYL-ACCEPTING CHEMOTAXIS PROTEIN MCPB"/>
    <property type="match status" value="1"/>
</dbReference>
<feature type="coiled-coil region" evidence="3">
    <location>
        <begin position="489"/>
        <end position="516"/>
    </location>
</feature>
<organism evidence="7">
    <name type="scientific">Wolinella succinogenes (strain ATCC 29543 / DSM 1740 / CCUG 13145 / JCM 31913 / LMG 7466 / NCTC 11488 / FDC 602W)</name>
    <name type="common">Vibrio succinogenes</name>
    <dbReference type="NCBI Taxonomy" id="273121"/>
    <lineage>
        <taxon>Bacteria</taxon>
        <taxon>Pseudomonadati</taxon>
        <taxon>Campylobacterota</taxon>
        <taxon>Epsilonproteobacteria</taxon>
        <taxon>Campylobacterales</taxon>
        <taxon>Helicobacteraceae</taxon>
        <taxon>Wolinella</taxon>
    </lineage>
</organism>
<dbReference type="SMART" id="SM00283">
    <property type="entry name" value="MA"/>
    <property type="match status" value="1"/>
</dbReference>
<accession>Q7M9F9</accession>
<reference evidence="6 7" key="1">
    <citation type="journal article" date="2003" name="Proc. Natl. Acad. Sci. U.S.A.">
        <title>Complete genome sequence and analysis of Wolinella succinogenes.</title>
        <authorList>
            <person name="Baar C."/>
            <person name="Eppinger M."/>
            <person name="Raddatz G."/>
            <person name="Simon JM."/>
            <person name="Lanz C."/>
            <person name="Klimmek O."/>
            <person name="Nandakumar R."/>
            <person name="Gross R."/>
            <person name="Rosinus A."/>
            <person name="Keller H."/>
            <person name="Jagtap P."/>
            <person name="Linke B."/>
            <person name="Meyer F."/>
            <person name="Lederer H."/>
            <person name="Schuster S.C."/>
        </authorList>
    </citation>
    <scope>NUCLEOTIDE SEQUENCE [LARGE SCALE GENOMIC DNA]</scope>
    <source>
        <strain evidence="7">ATCC 29543 / DSM 1740 / CCUG 13145 / JCM 31913 / LMG 7466 / NCTC 11488 / FDC 602W</strain>
    </source>
</reference>
<evidence type="ECO:0000259" key="5">
    <source>
        <dbReference type="PROSITE" id="PS50111"/>
    </source>
</evidence>
<evidence type="ECO:0000256" key="2">
    <source>
        <dbReference type="PROSITE-ProRule" id="PRU00284"/>
    </source>
</evidence>
<evidence type="ECO:0000313" key="7">
    <source>
        <dbReference type="Proteomes" id="UP000000422"/>
    </source>
</evidence>
<dbReference type="RefSeq" id="WP_011138849.1">
    <property type="nucleotide sequence ID" value="NC_005090.1"/>
</dbReference>
<keyword evidence="4" id="KW-0472">Membrane</keyword>
<dbReference type="Gene3D" id="1.10.287.950">
    <property type="entry name" value="Methyl-accepting chemotaxis protein"/>
    <property type="match status" value="1"/>
</dbReference>
<dbReference type="AlphaFoldDB" id="Q7M9F9"/>
<dbReference type="Pfam" id="PF00015">
    <property type="entry name" value="MCPsignal"/>
    <property type="match status" value="1"/>
</dbReference>
<evidence type="ECO:0000313" key="6">
    <source>
        <dbReference type="EMBL" id="CAE10053.1"/>
    </source>
</evidence>
<evidence type="ECO:0000256" key="1">
    <source>
        <dbReference type="ARBA" id="ARBA00023224"/>
    </source>
</evidence>
<dbReference type="InterPro" id="IPR004089">
    <property type="entry name" value="MCPsignal_dom"/>
</dbReference>
<dbReference type="STRING" id="273121.WS0949"/>
<feature type="domain" description="Methyl-accepting transducer" evidence="5">
    <location>
        <begin position="311"/>
        <end position="479"/>
    </location>
</feature>
<dbReference type="KEGG" id="wsu:WS0949"/>
<gene>
    <name evidence="6" type="ordered locus">WS0949</name>
</gene>
<keyword evidence="1 2" id="KW-0807">Transducer</keyword>
<dbReference type="GO" id="GO:0016020">
    <property type="term" value="C:membrane"/>
    <property type="evidence" value="ECO:0007669"/>
    <property type="project" value="InterPro"/>
</dbReference>
<keyword evidence="4" id="KW-1133">Transmembrane helix</keyword>
<dbReference type="PANTHER" id="PTHR32089:SF112">
    <property type="entry name" value="LYSOZYME-LIKE PROTEIN-RELATED"/>
    <property type="match status" value="1"/>
</dbReference>